<proteinExistence type="predicted"/>
<sequence length="203" mass="22082">MGVVVREGMYVPGLRERKKQATRQALRETALRLAEQHGLDGLTVEAVCAEVGVSTRTFFNYFPSKEDALVGDGPALPPDAVVDRIFAEHAADGPIAGASAVLLHMVDTGTQPDVRHKAQMFERFPTLVPALLAKFAAFERSLAEAVARNMGPAPRPDFYPELVAACAVTAMRVAAKRWSTGDREESLASYTHGVFEVFRKELA</sequence>
<evidence type="ECO:0000256" key="2">
    <source>
        <dbReference type="ARBA" id="ARBA00023125"/>
    </source>
</evidence>
<dbReference type="InterPro" id="IPR023772">
    <property type="entry name" value="DNA-bd_HTH_TetR-type_CS"/>
</dbReference>
<dbReference type="InterPro" id="IPR050109">
    <property type="entry name" value="HTH-type_TetR-like_transc_reg"/>
</dbReference>
<dbReference type="SUPFAM" id="SSF46689">
    <property type="entry name" value="Homeodomain-like"/>
    <property type="match status" value="1"/>
</dbReference>
<accession>A0ABP4S5I7</accession>
<dbReference type="InterPro" id="IPR001647">
    <property type="entry name" value="HTH_TetR"/>
</dbReference>
<dbReference type="Pfam" id="PF00440">
    <property type="entry name" value="TetR_N"/>
    <property type="match status" value="1"/>
</dbReference>
<keyword evidence="1" id="KW-0805">Transcription regulation</keyword>
<dbReference type="PANTHER" id="PTHR30055">
    <property type="entry name" value="HTH-TYPE TRANSCRIPTIONAL REGULATOR RUTR"/>
    <property type="match status" value="1"/>
</dbReference>
<evidence type="ECO:0000313" key="6">
    <source>
        <dbReference type="EMBL" id="GAA1667606.1"/>
    </source>
</evidence>
<dbReference type="Proteomes" id="UP001500618">
    <property type="component" value="Unassembled WGS sequence"/>
</dbReference>
<dbReference type="RefSeq" id="WP_163566565.1">
    <property type="nucleotide sequence ID" value="NZ_BAAANY010000005.1"/>
</dbReference>
<keyword evidence="7" id="KW-1185">Reference proteome</keyword>
<comment type="caution">
    <text evidence="6">The sequence shown here is derived from an EMBL/GenBank/DDBJ whole genome shotgun (WGS) entry which is preliminary data.</text>
</comment>
<name>A0ABP4S5I7_9ACTN</name>
<feature type="domain" description="HTH tetR-type" evidence="5">
    <location>
        <begin position="20"/>
        <end position="80"/>
    </location>
</feature>
<gene>
    <name evidence="6" type="ORF">GCM10009765_16320</name>
</gene>
<dbReference type="PANTHER" id="PTHR30055:SF234">
    <property type="entry name" value="HTH-TYPE TRANSCRIPTIONAL REGULATOR BETI"/>
    <property type="match status" value="1"/>
</dbReference>
<evidence type="ECO:0000256" key="3">
    <source>
        <dbReference type="ARBA" id="ARBA00023163"/>
    </source>
</evidence>
<dbReference type="Gene3D" id="1.10.357.10">
    <property type="entry name" value="Tetracycline Repressor, domain 2"/>
    <property type="match status" value="1"/>
</dbReference>
<dbReference type="EMBL" id="BAAANY010000005">
    <property type="protein sequence ID" value="GAA1667606.1"/>
    <property type="molecule type" value="Genomic_DNA"/>
</dbReference>
<dbReference type="InterPro" id="IPR009057">
    <property type="entry name" value="Homeodomain-like_sf"/>
</dbReference>
<dbReference type="PROSITE" id="PS50977">
    <property type="entry name" value="HTH_TETR_2"/>
    <property type="match status" value="1"/>
</dbReference>
<protein>
    <submittedName>
        <fullName evidence="6">TetR family transcriptional regulator</fullName>
    </submittedName>
</protein>
<evidence type="ECO:0000256" key="4">
    <source>
        <dbReference type="PROSITE-ProRule" id="PRU00335"/>
    </source>
</evidence>
<dbReference type="InterPro" id="IPR041347">
    <property type="entry name" value="MftR_C"/>
</dbReference>
<organism evidence="6 7">
    <name type="scientific">Fodinicola feengrottensis</name>
    <dbReference type="NCBI Taxonomy" id="435914"/>
    <lineage>
        <taxon>Bacteria</taxon>
        <taxon>Bacillati</taxon>
        <taxon>Actinomycetota</taxon>
        <taxon>Actinomycetes</taxon>
        <taxon>Mycobacteriales</taxon>
        <taxon>Fodinicola</taxon>
    </lineage>
</organism>
<evidence type="ECO:0000259" key="5">
    <source>
        <dbReference type="PROSITE" id="PS50977"/>
    </source>
</evidence>
<reference evidence="7" key="1">
    <citation type="journal article" date="2019" name="Int. J. Syst. Evol. Microbiol.">
        <title>The Global Catalogue of Microorganisms (GCM) 10K type strain sequencing project: providing services to taxonomists for standard genome sequencing and annotation.</title>
        <authorList>
            <consortium name="The Broad Institute Genomics Platform"/>
            <consortium name="The Broad Institute Genome Sequencing Center for Infectious Disease"/>
            <person name="Wu L."/>
            <person name="Ma J."/>
        </authorList>
    </citation>
    <scope>NUCLEOTIDE SEQUENCE [LARGE SCALE GENOMIC DNA]</scope>
    <source>
        <strain evidence="7">JCM 14718</strain>
    </source>
</reference>
<keyword evidence="2 4" id="KW-0238">DNA-binding</keyword>
<dbReference type="Pfam" id="PF17754">
    <property type="entry name" value="TetR_C_14"/>
    <property type="match status" value="1"/>
</dbReference>
<feature type="DNA-binding region" description="H-T-H motif" evidence="4">
    <location>
        <begin position="43"/>
        <end position="62"/>
    </location>
</feature>
<dbReference type="PROSITE" id="PS01081">
    <property type="entry name" value="HTH_TETR_1"/>
    <property type="match status" value="1"/>
</dbReference>
<dbReference type="Gene3D" id="1.10.10.60">
    <property type="entry name" value="Homeodomain-like"/>
    <property type="match status" value="1"/>
</dbReference>
<evidence type="ECO:0000256" key="1">
    <source>
        <dbReference type="ARBA" id="ARBA00023015"/>
    </source>
</evidence>
<evidence type="ECO:0000313" key="7">
    <source>
        <dbReference type="Proteomes" id="UP001500618"/>
    </source>
</evidence>
<keyword evidence="3" id="KW-0804">Transcription</keyword>